<organism evidence="3 4">
    <name type="scientific">Nematocida parisii (strain ERTm3)</name>
    <name type="common">Nematode killer fungus</name>
    <dbReference type="NCBI Taxonomy" id="935791"/>
    <lineage>
        <taxon>Eukaryota</taxon>
        <taxon>Fungi</taxon>
        <taxon>Fungi incertae sedis</taxon>
        <taxon>Microsporidia</taxon>
        <taxon>Nematocida</taxon>
    </lineage>
</organism>
<accession>I3EHM0</accession>
<dbReference type="InterPro" id="IPR015943">
    <property type="entry name" value="WD40/YVTN_repeat-like_dom_sf"/>
</dbReference>
<dbReference type="SUPFAM" id="SSF50978">
    <property type="entry name" value="WD40 repeat-like"/>
    <property type="match status" value="1"/>
</dbReference>
<dbReference type="Proteomes" id="UP000002872">
    <property type="component" value="Unassembled WGS sequence"/>
</dbReference>
<dbReference type="GO" id="GO:0019888">
    <property type="term" value="F:protein phosphatase regulator activity"/>
    <property type="evidence" value="ECO:0007669"/>
    <property type="project" value="InterPro"/>
</dbReference>
<dbReference type="PRINTS" id="PR00600">
    <property type="entry name" value="PP2APR55"/>
</dbReference>
<keyword evidence="1" id="KW-0853">WD repeat</keyword>
<protein>
    <recommendedName>
        <fullName evidence="5">Serine/threonine-protein phosphatase 2A 55 kDa regulatory subunit B</fullName>
    </recommendedName>
</protein>
<evidence type="ECO:0008006" key="5">
    <source>
        <dbReference type="Google" id="ProtNLM"/>
    </source>
</evidence>
<evidence type="ECO:0000256" key="1">
    <source>
        <dbReference type="ARBA" id="ARBA00022574"/>
    </source>
</evidence>
<dbReference type="InterPro" id="IPR000009">
    <property type="entry name" value="PP2A_PR55"/>
</dbReference>
<dbReference type="HOGENOM" id="CLU_683510_0_0_1"/>
<dbReference type="InterPro" id="IPR036322">
    <property type="entry name" value="WD40_repeat_dom_sf"/>
</dbReference>
<name>I3EHM0_NEMP3</name>
<sequence>MLSNWKCRQTITAAPMDCYKSSVISDDTLVLGRNKGFVEVYKIGPSLKKRIEYKSHSSCFDYLRSTEISESVDNINLVPSGTKEILVLSGNQKNIKLWNIYSSYIKTETPPHIVECCSDSSFSCENVEEASSIETRSPSDRIKMIFSGETKRKARVKLEKEYSPENIYNIHSLSVSNTGETILMSDELTITFLNAKLGDPWTALNLKPTKNEELSKVITTARFLENSNNMFIYGTAGGSMFLHDLRECSRGESVLTVNSPKRSDFYNEVVQPVADIQFVSDNIIASRDLQYVVTTDIRYPKNVLMEYDIYPLVRKNISDLYDSDEIFSKFKMAVSGDKIYTGSFNTVLAEIDTKTTSLNRTFLETDLESATRIIEDKKIACISIKDDCMVTAHGNQCYIFRSTV</sequence>
<dbReference type="Gene3D" id="2.130.10.10">
    <property type="entry name" value="YVTN repeat-like/Quinoprotein amine dehydrogenase"/>
    <property type="match status" value="1"/>
</dbReference>
<evidence type="ECO:0000256" key="2">
    <source>
        <dbReference type="ARBA" id="ARBA00022737"/>
    </source>
</evidence>
<dbReference type="InParanoid" id="I3EHM0"/>
<dbReference type="EMBL" id="GL870878">
    <property type="protein sequence ID" value="EIJ88717.1"/>
    <property type="molecule type" value="Genomic_DNA"/>
</dbReference>
<dbReference type="PANTHER" id="PTHR11871">
    <property type="entry name" value="PROTEIN PHOSPHATASE PP2A REGULATORY SUBUNIT B"/>
    <property type="match status" value="1"/>
</dbReference>
<reference evidence="3" key="1">
    <citation type="submission" date="2011-01" db="EMBL/GenBank/DDBJ databases">
        <title>The Genome Sequence of Nematocida parisii strain ERTm3.</title>
        <authorList>
            <consortium name="The Broad Institute Genome Sequencing Platform"/>
            <consortium name="The Broad Institute Genome Sequencing Center for Infectious Disease"/>
            <person name="Cuomo C."/>
            <person name="Troemel E."/>
            <person name="Young S.K."/>
            <person name="Zeng Q."/>
            <person name="Gargeya S."/>
            <person name="Fitzgerald M."/>
            <person name="Haas B."/>
            <person name="Abouelleil A."/>
            <person name="Alvarado L."/>
            <person name="Arachchi H.M."/>
            <person name="Berlin A."/>
            <person name="Chapman S.B."/>
            <person name="Gearin G."/>
            <person name="Goldberg J."/>
            <person name="Griggs A."/>
            <person name="Gujja S."/>
            <person name="Hansen M."/>
            <person name="Heiman D."/>
            <person name="Howarth C."/>
            <person name="Larimer J."/>
            <person name="Lui A."/>
            <person name="MacDonald P.J.P."/>
            <person name="McCowen C."/>
            <person name="Montmayeur A."/>
            <person name="Murphy C."/>
            <person name="Neiman D."/>
            <person name="Pearson M."/>
            <person name="Priest M."/>
            <person name="Roberts A."/>
            <person name="Saif S."/>
            <person name="Shea T."/>
            <person name="Sisk P."/>
            <person name="Stolte C."/>
            <person name="Sykes S."/>
            <person name="Wortman J."/>
            <person name="Nusbaum C."/>
            <person name="Birren B."/>
        </authorList>
    </citation>
    <scope>NUCLEOTIDE SEQUENCE</scope>
    <source>
        <strain evidence="3">ERTm3</strain>
    </source>
</reference>
<dbReference type="OrthoDB" id="6274823at2759"/>
<dbReference type="AlphaFoldDB" id="I3EHM0"/>
<evidence type="ECO:0000313" key="4">
    <source>
        <dbReference type="Proteomes" id="UP000002872"/>
    </source>
</evidence>
<keyword evidence="2" id="KW-0677">Repeat</keyword>
<gene>
    <name evidence="3" type="ORF">NEQG_01407</name>
</gene>
<proteinExistence type="predicted"/>
<dbReference type="STRING" id="935791.I3EHM0"/>
<dbReference type="GO" id="GO:0000159">
    <property type="term" value="C:protein phosphatase type 2A complex"/>
    <property type="evidence" value="ECO:0007669"/>
    <property type="project" value="InterPro"/>
</dbReference>
<dbReference type="OMA" id="NQIKWCR"/>
<dbReference type="VEuPathDB" id="MicrosporidiaDB:NEQG_01407"/>
<evidence type="ECO:0000313" key="3">
    <source>
        <dbReference type="EMBL" id="EIJ88717.1"/>
    </source>
</evidence>
<dbReference type="FunCoup" id="I3EHM0">
    <property type="interactions" value="117"/>
</dbReference>
<keyword evidence="4" id="KW-1185">Reference proteome</keyword>